<dbReference type="AlphaFoldDB" id="A0AAP3A4L5"/>
<proteinExistence type="inferred from homology"/>
<comment type="caution">
    <text evidence="5">The sequence shown here is derived from an EMBL/GenBank/DDBJ whole genome shotgun (WGS) entry which is preliminary data.</text>
</comment>
<dbReference type="Proteomes" id="UP001208624">
    <property type="component" value="Unassembled WGS sequence"/>
</dbReference>
<keyword evidence="3" id="KW-0238">DNA-binding</keyword>
<protein>
    <submittedName>
        <fullName evidence="5">Integrase</fullName>
    </submittedName>
</protein>
<accession>A0AAP3A4L5</accession>
<evidence type="ECO:0000313" key="6">
    <source>
        <dbReference type="Proteomes" id="UP001208624"/>
    </source>
</evidence>
<dbReference type="InterPro" id="IPR010998">
    <property type="entry name" value="Integrase_recombinase_N"/>
</dbReference>
<dbReference type="Gene3D" id="1.10.150.130">
    <property type="match status" value="1"/>
</dbReference>
<dbReference type="InterPro" id="IPR050808">
    <property type="entry name" value="Phage_Integrase"/>
</dbReference>
<feature type="non-terminal residue" evidence="5">
    <location>
        <position position="85"/>
    </location>
</feature>
<dbReference type="GO" id="GO:0003677">
    <property type="term" value="F:DNA binding"/>
    <property type="evidence" value="ECO:0007669"/>
    <property type="project" value="UniProtKB-KW"/>
</dbReference>
<dbReference type="PANTHER" id="PTHR30629:SF2">
    <property type="entry name" value="PROPHAGE INTEGRASE INTS-RELATED"/>
    <property type="match status" value="1"/>
</dbReference>
<reference evidence="5" key="1">
    <citation type="submission" date="2023-06" db="EMBL/GenBank/DDBJ databases">
        <title>Deciphering the underlying mechanisms mediating the transmission of blaNDM gene from human to animals in China.</title>
        <authorList>
            <person name="Chen K."/>
            <person name="Chen S."/>
        </authorList>
    </citation>
    <scope>NUCLEOTIDE SEQUENCE</scope>
    <source>
        <strain evidence="5">1199</strain>
    </source>
</reference>
<dbReference type="SUPFAM" id="SSF56349">
    <property type="entry name" value="DNA breaking-rejoining enzymes"/>
    <property type="match status" value="1"/>
</dbReference>
<gene>
    <name evidence="5" type="ORF">OFN31_31595</name>
</gene>
<dbReference type="InterPro" id="IPR011010">
    <property type="entry name" value="DNA_brk_join_enz"/>
</dbReference>
<evidence type="ECO:0000259" key="4">
    <source>
        <dbReference type="Pfam" id="PF22022"/>
    </source>
</evidence>
<feature type="non-terminal residue" evidence="5">
    <location>
        <position position="1"/>
    </location>
</feature>
<comment type="similarity">
    <text evidence="1">Belongs to the 'phage' integrase family.</text>
</comment>
<sequence length="85" mass="9566">SPKWSEGYASDIIEAFEKDIFPHIGHRPIADIQPLELLEVLRLIEARGAMEKAKKVRQRCGEVFRYAIVTGRAIYNPAPDLASAM</sequence>
<dbReference type="EMBL" id="JAOVKC010001270">
    <property type="protein sequence ID" value="MCV5626177.1"/>
    <property type="molecule type" value="Genomic_DNA"/>
</dbReference>
<evidence type="ECO:0000256" key="2">
    <source>
        <dbReference type="ARBA" id="ARBA00022908"/>
    </source>
</evidence>
<dbReference type="Pfam" id="PF22022">
    <property type="entry name" value="Phage_int_M"/>
    <property type="match status" value="1"/>
</dbReference>
<dbReference type="PANTHER" id="PTHR30629">
    <property type="entry name" value="PROPHAGE INTEGRASE"/>
    <property type="match status" value="1"/>
</dbReference>
<dbReference type="GO" id="GO:0015074">
    <property type="term" value="P:DNA integration"/>
    <property type="evidence" value="ECO:0007669"/>
    <property type="project" value="UniProtKB-KW"/>
</dbReference>
<evidence type="ECO:0000313" key="5">
    <source>
        <dbReference type="EMBL" id="MCV5626177.1"/>
    </source>
</evidence>
<evidence type="ECO:0000256" key="3">
    <source>
        <dbReference type="ARBA" id="ARBA00023125"/>
    </source>
</evidence>
<organism evidence="5 6">
    <name type="scientific">Escherichia coli</name>
    <dbReference type="NCBI Taxonomy" id="562"/>
    <lineage>
        <taxon>Bacteria</taxon>
        <taxon>Pseudomonadati</taxon>
        <taxon>Pseudomonadota</taxon>
        <taxon>Gammaproteobacteria</taxon>
        <taxon>Enterobacterales</taxon>
        <taxon>Enterobacteriaceae</taxon>
        <taxon>Escherichia</taxon>
    </lineage>
</organism>
<dbReference type="InterPro" id="IPR053876">
    <property type="entry name" value="Phage_int_M"/>
</dbReference>
<evidence type="ECO:0000256" key="1">
    <source>
        <dbReference type="ARBA" id="ARBA00008857"/>
    </source>
</evidence>
<keyword evidence="2" id="KW-0229">DNA integration</keyword>
<feature type="domain" description="Phage integrase central" evidence="4">
    <location>
        <begin position="2"/>
        <end position="84"/>
    </location>
</feature>
<name>A0AAP3A4L5_ECOLX</name>